<reference evidence="11" key="1">
    <citation type="submission" date="2020-10" db="EMBL/GenBank/DDBJ databases">
        <title>Connecting structure to function with the recovery of over 1000 high-quality activated sludge metagenome-assembled genomes encoding full-length rRNA genes using long-read sequencing.</title>
        <authorList>
            <person name="Singleton C.M."/>
            <person name="Petriglieri F."/>
            <person name="Kristensen J.M."/>
            <person name="Kirkegaard R.H."/>
            <person name="Michaelsen T.Y."/>
            <person name="Andersen M.H."/>
            <person name="Karst S.M."/>
            <person name="Dueholm M.S."/>
            <person name="Nielsen P.H."/>
            <person name="Albertsen M."/>
        </authorList>
    </citation>
    <scope>NUCLEOTIDE SEQUENCE</scope>
    <source>
        <strain evidence="11">Hirt_18-Q3-R61-65_BATAC.395</strain>
    </source>
</reference>
<dbReference type="PANTHER" id="PTHR30033">
    <property type="entry name" value="FLAGELLAR HOOK-ASSOCIATED PROTEIN 1"/>
    <property type="match status" value="1"/>
</dbReference>
<dbReference type="Pfam" id="PF21159">
    <property type="entry name" value="FlgK_2nd"/>
    <property type="match status" value="1"/>
</dbReference>
<protein>
    <recommendedName>
        <fullName evidence="4">Flagellar hook-associated protein 1</fullName>
    </recommendedName>
</protein>
<dbReference type="EMBL" id="JADJUC010000002">
    <property type="protein sequence ID" value="MBK8523049.1"/>
    <property type="molecule type" value="Genomic_DNA"/>
</dbReference>
<dbReference type="Pfam" id="PF22638">
    <property type="entry name" value="FlgK_D1"/>
    <property type="match status" value="1"/>
</dbReference>
<dbReference type="GO" id="GO:0005576">
    <property type="term" value="C:extracellular region"/>
    <property type="evidence" value="ECO:0007669"/>
    <property type="project" value="UniProtKB-SubCell"/>
</dbReference>
<dbReference type="InterPro" id="IPR053927">
    <property type="entry name" value="FlgK_helical"/>
</dbReference>
<evidence type="ECO:0000256" key="5">
    <source>
        <dbReference type="ARBA" id="ARBA00022525"/>
    </source>
</evidence>
<keyword evidence="11" id="KW-0969">Cilium</keyword>
<evidence type="ECO:0000259" key="7">
    <source>
        <dbReference type="Pfam" id="PF06429"/>
    </source>
</evidence>
<evidence type="ECO:0000259" key="8">
    <source>
        <dbReference type="Pfam" id="PF21158"/>
    </source>
</evidence>
<accession>A0A9D7PRL6</accession>
<dbReference type="InterPro" id="IPR002371">
    <property type="entry name" value="FlgK"/>
</dbReference>
<keyword evidence="5" id="KW-0964">Secreted</keyword>
<feature type="domain" description="Flagellar hook-associated protein FlgK helical" evidence="10">
    <location>
        <begin position="94"/>
        <end position="324"/>
    </location>
</feature>
<dbReference type="NCBIfam" id="TIGR02492">
    <property type="entry name" value="flgK_ends"/>
    <property type="match status" value="1"/>
</dbReference>
<evidence type="ECO:0000256" key="3">
    <source>
        <dbReference type="ARBA" id="ARBA00009677"/>
    </source>
</evidence>
<comment type="subcellular location">
    <subcellularLocation>
        <location evidence="1">Bacterial flagellum</location>
    </subcellularLocation>
    <subcellularLocation>
        <location evidence="2">Secreted</location>
    </subcellularLocation>
</comment>
<name>A0A9D7PRL6_9PROT</name>
<evidence type="ECO:0000256" key="1">
    <source>
        <dbReference type="ARBA" id="ARBA00004365"/>
    </source>
</evidence>
<gene>
    <name evidence="11" type="primary">flgK</name>
    <name evidence="11" type="ORF">IPL58_02345</name>
</gene>
<evidence type="ECO:0000256" key="4">
    <source>
        <dbReference type="ARBA" id="ARBA00016244"/>
    </source>
</evidence>
<evidence type="ECO:0000256" key="6">
    <source>
        <dbReference type="ARBA" id="ARBA00023143"/>
    </source>
</evidence>
<sequence length="669" mass="69648">MSSGLFGVGLTGLRAAQLGLMTTEHNISNASTPGYSRQRIVQSTNSPVLTGAGFVGQGTSVSTIERLYSQTLVKQMNVAQTNVGELDKYYAQIKQIDNMLADPNSGLSPALQDFFRGIQAVSANPSSLSSRQAMISSAQSLVVRFQSMETRMNELYEGVGNEITTTVDTINSYAQQVAELNQRIILAQASGSLPANDLLDQRDQLISELNELVEVSARVDSDGSYSVFYGNGQQLVIGNQVAKLVAKASAEDLTRIVVAVDTPSGAKELPESLITGGSLAGLLEFRSETLDRATNDIGRVAATMALTLNAQHALGQDLLGQVSGDAGFEDDFFTLGSLKTTGNTLNTGSAALSLDFIAPPPNNGSNFYTDLTGNDYRLTFGAAGAYTITDLADNSTVLTVAAPGTGTQQFDGFTLTITTAGASGDSFLLQPTIDAARNIAVNNAIASDPRLIAAAAPVRTESPSTNSGSAAIGSSAVSTGYALTNLPLSLSYSSSAGGTLENFPTGTVTVTAAGTTTSYTIAAPTDTVPYTSGATISFDGISFSISGTPINGDQFTIAPNLSGTSDSRNTLAIGKLQTQNTVAGGSATYQSAYARLVNDIGNKTREIQVTGEAQSALLKQSKDARDSLSGVNLDEEAANLLRYQQAYQASAKALDIGSKLFDVILALRS</sequence>
<feature type="domain" description="Flagellar hook-associated protein 1 D2-like" evidence="8">
    <location>
        <begin position="369"/>
        <end position="431"/>
    </location>
</feature>
<keyword evidence="11" id="KW-0282">Flagellum</keyword>
<evidence type="ECO:0000313" key="11">
    <source>
        <dbReference type="EMBL" id="MBK8523049.1"/>
    </source>
</evidence>
<feature type="domain" description="Flagellar hook-associated protein 1 D3" evidence="9">
    <location>
        <begin position="457"/>
        <end position="559"/>
    </location>
</feature>
<dbReference type="Pfam" id="PF06429">
    <property type="entry name" value="Flg_bbr_C"/>
    <property type="match status" value="1"/>
</dbReference>
<dbReference type="InterPro" id="IPR010930">
    <property type="entry name" value="Flg_bb/hook_C_dom"/>
</dbReference>
<dbReference type="InterPro" id="IPR049119">
    <property type="entry name" value="FlgK_D2-like"/>
</dbReference>
<feature type="domain" description="Flagellar basal-body/hook protein C-terminal" evidence="7">
    <location>
        <begin position="629"/>
        <end position="665"/>
    </location>
</feature>
<keyword evidence="6" id="KW-0975">Bacterial flagellum</keyword>
<evidence type="ECO:0000259" key="10">
    <source>
        <dbReference type="Pfam" id="PF22638"/>
    </source>
</evidence>
<comment type="caution">
    <text evidence="11">The sequence shown here is derived from an EMBL/GenBank/DDBJ whole genome shotgun (WGS) entry which is preliminary data.</text>
</comment>
<dbReference type="PANTHER" id="PTHR30033:SF1">
    <property type="entry name" value="FLAGELLAR HOOK-ASSOCIATED PROTEIN 1"/>
    <property type="match status" value="1"/>
</dbReference>
<comment type="similarity">
    <text evidence="3">Belongs to the flagella basal body rod proteins family.</text>
</comment>
<evidence type="ECO:0000313" key="12">
    <source>
        <dbReference type="Proteomes" id="UP000886689"/>
    </source>
</evidence>
<dbReference type="GO" id="GO:0009424">
    <property type="term" value="C:bacterial-type flagellum hook"/>
    <property type="evidence" value="ECO:0007669"/>
    <property type="project" value="InterPro"/>
</dbReference>
<evidence type="ECO:0000256" key="2">
    <source>
        <dbReference type="ARBA" id="ARBA00004613"/>
    </source>
</evidence>
<dbReference type="AlphaFoldDB" id="A0A9D7PRL6"/>
<dbReference type="Pfam" id="PF21158">
    <property type="entry name" value="flgK_1st_1"/>
    <property type="match status" value="1"/>
</dbReference>
<dbReference type="InterPro" id="IPR049474">
    <property type="entry name" value="FlgK_D3"/>
</dbReference>
<evidence type="ECO:0000259" key="9">
    <source>
        <dbReference type="Pfam" id="PF21159"/>
    </source>
</evidence>
<proteinExistence type="inferred from homology"/>
<dbReference type="Proteomes" id="UP000886689">
    <property type="component" value="Unassembled WGS sequence"/>
</dbReference>
<dbReference type="SUPFAM" id="SSF64518">
    <property type="entry name" value="Phase 1 flagellin"/>
    <property type="match status" value="2"/>
</dbReference>
<dbReference type="GO" id="GO:0005198">
    <property type="term" value="F:structural molecule activity"/>
    <property type="evidence" value="ECO:0007669"/>
    <property type="project" value="InterPro"/>
</dbReference>
<dbReference type="PRINTS" id="PR01005">
    <property type="entry name" value="FLGHOOKAP1"/>
</dbReference>
<dbReference type="GO" id="GO:0044780">
    <property type="term" value="P:bacterial-type flagellum assembly"/>
    <property type="evidence" value="ECO:0007669"/>
    <property type="project" value="InterPro"/>
</dbReference>
<organism evidence="11 12">
    <name type="scientific">Candidatus Proximibacter danicus</name>
    <dbReference type="NCBI Taxonomy" id="2954365"/>
    <lineage>
        <taxon>Bacteria</taxon>
        <taxon>Pseudomonadati</taxon>
        <taxon>Pseudomonadota</taxon>
        <taxon>Betaproteobacteria</taxon>
        <taxon>Candidatus Proximibacter</taxon>
    </lineage>
</organism>
<keyword evidence="11" id="KW-0966">Cell projection</keyword>